<proteinExistence type="predicted"/>
<sequence>MVNLIKVENLLAQTSTRARVLTFGDAVSSAPNKQEVSAVGCQEQRTLNPSFSRCSNWRILANDVKNQVLVFRILDHDRFSKNDLMGTVIMPLRTRICMSADEETLLTRERLHEAILGGRSPLFPDVVLMKKGKKGG</sequence>
<evidence type="ECO:0000313" key="2">
    <source>
        <dbReference type="EMBL" id="CAI8056446.1"/>
    </source>
</evidence>
<organism evidence="2 3">
    <name type="scientific">Geodia barretti</name>
    <name type="common">Barrett's horny sponge</name>
    <dbReference type="NCBI Taxonomy" id="519541"/>
    <lineage>
        <taxon>Eukaryota</taxon>
        <taxon>Metazoa</taxon>
        <taxon>Porifera</taxon>
        <taxon>Demospongiae</taxon>
        <taxon>Heteroscleromorpha</taxon>
        <taxon>Tetractinellida</taxon>
        <taxon>Astrophorina</taxon>
        <taxon>Geodiidae</taxon>
        <taxon>Geodia</taxon>
    </lineage>
</organism>
<gene>
    <name evidence="2" type="ORF">GBAR_LOCUS30756</name>
</gene>
<dbReference type="AlphaFoldDB" id="A0AA35TZG3"/>
<feature type="domain" description="C2" evidence="1">
    <location>
        <begin position="1"/>
        <end position="105"/>
    </location>
</feature>
<dbReference type="Proteomes" id="UP001174909">
    <property type="component" value="Unassembled WGS sequence"/>
</dbReference>
<protein>
    <recommendedName>
        <fullName evidence="1">C2 domain-containing protein</fullName>
    </recommendedName>
</protein>
<dbReference type="PROSITE" id="PS50004">
    <property type="entry name" value="C2"/>
    <property type="match status" value="1"/>
</dbReference>
<dbReference type="EMBL" id="CASHTH010004355">
    <property type="protein sequence ID" value="CAI8056446.1"/>
    <property type="molecule type" value="Genomic_DNA"/>
</dbReference>
<keyword evidence="3" id="KW-1185">Reference proteome</keyword>
<reference evidence="2" key="1">
    <citation type="submission" date="2023-03" db="EMBL/GenBank/DDBJ databases">
        <authorList>
            <person name="Steffen K."/>
            <person name="Cardenas P."/>
        </authorList>
    </citation>
    <scope>NUCLEOTIDE SEQUENCE</scope>
</reference>
<dbReference type="Gene3D" id="2.60.40.150">
    <property type="entry name" value="C2 domain"/>
    <property type="match status" value="1"/>
</dbReference>
<dbReference type="Pfam" id="PF00168">
    <property type="entry name" value="C2"/>
    <property type="match status" value="1"/>
</dbReference>
<accession>A0AA35TZG3</accession>
<dbReference type="InterPro" id="IPR035892">
    <property type="entry name" value="C2_domain_sf"/>
</dbReference>
<dbReference type="InterPro" id="IPR000008">
    <property type="entry name" value="C2_dom"/>
</dbReference>
<evidence type="ECO:0000313" key="3">
    <source>
        <dbReference type="Proteomes" id="UP001174909"/>
    </source>
</evidence>
<name>A0AA35TZG3_GEOBA</name>
<comment type="caution">
    <text evidence="2">The sequence shown here is derived from an EMBL/GenBank/DDBJ whole genome shotgun (WGS) entry which is preliminary data.</text>
</comment>
<evidence type="ECO:0000259" key="1">
    <source>
        <dbReference type="PROSITE" id="PS50004"/>
    </source>
</evidence>
<dbReference type="SUPFAM" id="SSF49562">
    <property type="entry name" value="C2 domain (Calcium/lipid-binding domain, CaLB)"/>
    <property type="match status" value="1"/>
</dbReference>